<evidence type="ECO:0000256" key="7">
    <source>
        <dbReference type="PIRSR" id="PIRSR000189-1"/>
    </source>
</evidence>
<feature type="binding site" evidence="7">
    <location>
        <position position="221"/>
    </location>
    <ligand>
        <name>D-dopa</name>
        <dbReference type="ChEBI" id="CHEBI:149689"/>
    </ligand>
</feature>
<evidence type="ECO:0000256" key="5">
    <source>
        <dbReference type="ARBA" id="ARBA00022827"/>
    </source>
</evidence>
<comment type="cofactor">
    <cofactor evidence="1 7">
        <name>FAD</name>
        <dbReference type="ChEBI" id="CHEBI:57692"/>
    </cofactor>
</comment>
<dbReference type="Pfam" id="PF01266">
    <property type="entry name" value="DAO"/>
    <property type="match status" value="1"/>
</dbReference>
<proteinExistence type="inferred from homology"/>
<dbReference type="Gene3D" id="3.30.9.10">
    <property type="entry name" value="D-Amino Acid Oxidase, subunit A, domain 2"/>
    <property type="match status" value="1"/>
</dbReference>
<evidence type="ECO:0000256" key="1">
    <source>
        <dbReference type="ARBA" id="ARBA00001974"/>
    </source>
</evidence>
<dbReference type="GO" id="GO:0003884">
    <property type="term" value="F:D-amino-acid oxidase activity"/>
    <property type="evidence" value="ECO:0007669"/>
    <property type="project" value="InterPro"/>
</dbReference>
<evidence type="ECO:0000256" key="3">
    <source>
        <dbReference type="ARBA" id="ARBA00006730"/>
    </source>
</evidence>
<dbReference type="GO" id="GO:0071949">
    <property type="term" value="F:FAD binding"/>
    <property type="evidence" value="ECO:0007669"/>
    <property type="project" value="InterPro"/>
</dbReference>
<dbReference type="PROSITE" id="PS00677">
    <property type="entry name" value="DAO"/>
    <property type="match status" value="1"/>
</dbReference>
<evidence type="ECO:0000313" key="9">
    <source>
        <dbReference type="EMBL" id="JAV65137.1"/>
    </source>
</evidence>
<evidence type="ECO:0000259" key="8">
    <source>
        <dbReference type="Pfam" id="PF01266"/>
    </source>
</evidence>
<evidence type="ECO:0000256" key="6">
    <source>
        <dbReference type="ARBA" id="ARBA00023002"/>
    </source>
</evidence>
<dbReference type="InterPro" id="IPR006076">
    <property type="entry name" value="FAD-dep_OxRdtase"/>
</dbReference>
<feature type="binding site" evidence="7">
    <location>
        <begin position="305"/>
        <end position="310"/>
    </location>
    <ligand>
        <name>FAD</name>
        <dbReference type="ChEBI" id="CHEBI:57692"/>
    </ligand>
</feature>
<dbReference type="PANTHER" id="PTHR11530:SF11">
    <property type="entry name" value="D-ASPARTATE OXIDASE"/>
    <property type="match status" value="1"/>
</dbReference>
<dbReference type="Gene3D" id="3.40.50.720">
    <property type="entry name" value="NAD(P)-binding Rossmann-like Domain"/>
    <property type="match status" value="1"/>
</dbReference>
<feature type="domain" description="FAD dependent oxidoreductase" evidence="8">
    <location>
        <begin position="4"/>
        <end position="317"/>
    </location>
</feature>
<dbReference type="PANTHER" id="PTHR11530">
    <property type="entry name" value="D-AMINO ACID OXIDASE"/>
    <property type="match status" value="1"/>
</dbReference>
<comment type="subcellular location">
    <subcellularLocation>
        <location evidence="2">Peroxisome matrix</location>
    </subcellularLocation>
</comment>
<keyword evidence="4" id="KW-0285">Flavoprotein</keyword>
<feature type="binding site" evidence="7">
    <location>
        <begin position="47"/>
        <end position="49"/>
    </location>
    <ligand>
        <name>FAD</name>
        <dbReference type="ChEBI" id="CHEBI:57692"/>
    </ligand>
</feature>
<feature type="binding site" evidence="7">
    <location>
        <position position="306"/>
    </location>
    <ligand>
        <name>D-dopa</name>
        <dbReference type="ChEBI" id="CHEBI:149689"/>
    </ligand>
</feature>
<dbReference type="SUPFAM" id="SSF54373">
    <property type="entry name" value="FAD-linked reductases, C-terminal domain"/>
    <property type="match status" value="1"/>
</dbReference>
<feature type="binding site" evidence="7">
    <location>
        <begin position="35"/>
        <end position="36"/>
    </location>
    <ligand>
        <name>FAD</name>
        <dbReference type="ChEBI" id="CHEBI:57692"/>
    </ligand>
</feature>
<dbReference type="AlphaFoldDB" id="A0A1Y1L206"/>
<feature type="binding site" evidence="7">
    <location>
        <position position="276"/>
    </location>
    <ligand>
        <name>D-dopa</name>
        <dbReference type="ChEBI" id="CHEBI:149689"/>
    </ligand>
</feature>
<accession>A0A1Y1L206</accession>
<dbReference type="InterPro" id="IPR006181">
    <property type="entry name" value="D-amino_acid_oxidase_CS"/>
</dbReference>
<evidence type="ECO:0000256" key="4">
    <source>
        <dbReference type="ARBA" id="ARBA00022630"/>
    </source>
</evidence>
<protein>
    <recommendedName>
        <fullName evidence="8">FAD dependent oxidoreductase domain-containing protein</fullName>
    </recommendedName>
</protein>
<keyword evidence="6" id="KW-0560">Oxidoreductase</keyword>
<organism evidence="9">
    <name type="scientific">Photinus pyralis</name>
    <name type="common">Common eastern firefly</name>
    <name type="synonym">Lampyris pyralis</name>
    <dbReference type="NCBI Taxonomy" id="7054"/>
    <lineage>
        <taxon>Eukaryota</taxon>
        <taxon>Metazoa</taxon>
        <taxon>Ecdysozoa</taxon>
        <taxon>Arthropoda</taxon>
        <taxon>Hexapoda</taxon>
        <taxon>Insecta</taxon>
        <taxon>Pterygota</taxon>
        <taxon>Neoptera</taxon>
        <taxon>Endopterygota</taxon>
        <taxon>Coleoptera</taxon>
        <taxon>Polyphaga</taxon>
        <taxon>Elateriformia</taxon>
        <taxon>Elateroidea</taxon>
        <taxon>Lampyridae</taxon>
        <taxon>Lampyrinae</taxon>
        <taxon>Photinus</taxon>
    </lineage>
</organism>
<sequence>MYNIAILGGGVIGLTTAAVLQDRLSSTANITVYADRLSPNTTGDVSAGLWTLFLIQDPDLDKILAWGRRTYEWVLQLWKAGHAGKAGIALQPVKLLLNDGTQSKNASVVFGECPMAKVQVEEVNKALQVEFQAGVNYVTFTCQMTKYLSFLQRRFVQEGGKIVVRRVDSLNQLGEYDAIVNCSGMDASSLVGDDQMSPIRGQVIKVEAPWQFSTVLAGGSYVIVNEESTVLGGTAQIGDYGQDVRSSDSEKILRNCTKLVPSLKNTKVIAHMASLRPGRTRVRLETEIKEIAGRRLPVIHNYGHGGSGVTLSYGCALSTLQLVKEALKINLKSKM</sequence>
<dbReference type="SUPFAM" id="SSF51971">
    <property type="entry name" value="Nucleotide-binding domain"/>
    <property type="match status" value="1"/>
</dbReference>
<evidence type="ECO:0000256" key="2">
    <source>
        <dbReference type="ARBA" id="ARBA00004253"/>
    </source>
</evidence>
<comment type="similarity">
    <text evidence="3">Belongs to the DAMOX/DASOX family.</text>
</comment>
<dbReference type="PIRSF" id="PIRSF000189">
    <property type="entry name" value="D-aa_oxidase"/>
    <property type="match status" value="1"/>
</dbReference>
<reference evidence="9" key="1">
    <citation type="journal article" date="2016" name="Sci. Rep.">
        <title>Molecular characterization of firefly nuptial gifts: a multi-omics approach sheds light on postcopulatory sexual selection.</title>
        <authorList>
            <person name="Al-Wathiqui N."/>
            <person name="Fallon T.R."/>
            <person name="South A."/>
            <person name="Weng J.K."/>
            <person name="Lewis S.M."/>
        </authorList>
    </citation>
    <scope>NUCLEOTIDE SEQUENCE</scope>
</reference>
<feature type="binding site" evidence="7">
    <location>
        <position position="167"/>
    </location>
    <ligand>
        <name>FAD</name>
        <dbReference type="ChEBI" id="CHEBI:57692"/>
    </ligand>
</feature>
<name>A0A1Y1L206_PHOPY</name>
<dbReference type="InterPro" id="IPR023209">
    <property type="entry name" value="DAO"/>
</dbReference>
<keyword evidence="5 7" id="KW-0274">FAD</keyword>
<dbReference type="GO" id="GO:0019478">
    <property type="term" value="P:D-amino acid catabolic process"/>
    <property type="evidence" value="ECO:0007669"/>
    <property type="project" value="TreeGrafter"/>
</dbReference>
<dbReference type="EMBL" id="GEZM01073373">
    <property type="protein sequence ID" value="JAV65137.1"/>
    <property type="molecule type" value="Transcribed_RNA"/>
</dbReference>
<dbReference type="GO" id="GO:0005782">
    <property type="term" value="C:peroxisomal matrix"/>
    <property type="evidence" value="ECO:0007669"/>
    <property type="project" value="UniProtKB-SubCell"/>
</dbReference>